<dbReference type="Proteomes" id="UP000278792">
    <property type="component" value="Unassembled WGS sequence"/>
</dbReference>
<dbReference type="InterPro" id="IPR001867">
    <property type="entry name" value="OmpR/PhoB-type_DNA-bd"/>
</dbReference>
<proteinExistence type="predicted"/>
<feature type="region of interest" description="Disordered" evidence="4">
    <location>
        <begin position="115"/>
        <end position="153"/>
    </location>
</feature>
<dbReference type="Gene3D" id="1.10.10.10">
    <property type="entry name" value="Winged helix-like DNA-binding domain superfamily/Winged helix DNA-binding domain"/>
    <property type="match status" value="1"/>
</dbReference>
<dbReference type="SUPFAM" id="SSF46894">
    <property type="entry name" value="C-terminal effector domain of the bipartite response regulators"/>
    <property type="match status" value="1"/>
</dbReference>
<feature type="domain" description="OmpR/PhoB-type" evidence="5">
    <location>
        <begin position="3"/>
        <end position="102"/>
    </location>
</feature>
<name>A0A3N3DU83_9VIBR</name>
<keyword evidence="2" id="KW-0802">TPR repeat</keyword>
<reference evidence="6 7" key="1">
    <citation type="submission" date="2018-11" db="EMBL/GenBank/DDBJ databases">
        <title>Vibrio ponticus strain CAIM 1751 pathogenic for the snapper Lutjanus guttatus.</title>
        <authorList>
            <person name="Soto-Rodriguez S."/>
            <person name="Lozano-Olvera R."/>
            <person name="Gomez-Gil B."/>
        </authorList>
    </citation>
    <scope>NUCLEOTIDE SEQUENCE [LARGE SCALE GENOMIC DNA]</scope>
    <source>
        <strain evidence="6 7">CAIM 1751</strain>
    </source>
</reference>
<evidence type="ECO:0000259" key="5">
    <source>
        <dbReference type="PROSITE" id="PS51755"/>
    </source>
</evidence>
<dbReference type="InterPro" id="IPR011990">
    <property type="entry name" value="TPR-like_helical_dom_sf"/>
</dbReference>
<dbReference type="Gene3D" id="1.25.40.10">
    <property type="entry name" value="Tetratricopeptide repeat domain"/>
    <property type="match status" value="1"/>
</dbReference>
<accession>A0A3N3DU83</accession>
<evidence type="ECO:0000256" key="2">
    <source>
        <dbReference type="PROSITE-ProRule" id="PRU00339"/>
    </source>
</evidence>
<comment type="caution">
    <text evidence="6">The sequence shown here is derived from an EMBL/GenBank/DDBJ whole genome shotgun (WGS) entry which is preliminary data.</text>
</comment>
<dbReference type="CDD" id="cd00383">
    <property type="entry name" value="trans_reg_C"/>
    <property type="match status" value="1"/>
</dbReference>
<keyword evidence="1 3" id="KW-0238">DNA-binding</keyword>
<protein>
    <submittedName>
        <fullName evidence="6">Transcriptional regulator CadC</fullName>
    </submittedName>
</protein>
<dbReference type="SMART" id="SM00862">
    <property type="entry name" value="Trans_reg_C"/>
    <property type="match status" value="1"/>
</dbReference>
<dbReference type="AlphaFoldDB" id="A0A3N3DU83"/>
<dbReference type="PROSITE" id="PS50005">
    <property type="entry name" value="TPR"/>
    <property type="match status" value="1"/>
</dbReference>
<dbReference type="RefSeq" id="WP_123783466.1">
    <property type="nucleotide sequence ID" value="NZ_RKIK01000098.1"/>
</dbReference>
<dbReference type="GO" id="GO:0003677">
    <property type="term" value="F:DNA binding"/>
    <property type="evidence" value="ECO:0007669"/>
    <property type="project" value="UniProtKB-UniRule"/>
</dbReference>
<evidence type="ECO:0000256" key="1">
    <source>
        <dbReference type="ARBA" id="ARBA00023125"/>
    </source>
</evidence>
<dbReference type="GO" id="GO:0000160">
    <property type="term" value="P:phosphorelay signal transduction system"/>
    <property type="evidence" value="ECO:0007669"/>
    <property type="project" value="InterPro"/>
</dbReference>
<evidence type="ECO:0000256" key="4">
    <source>
        <dbReference type="SAM" id="MobiDB-lite"/>
    </source>
</evidence>
<dbReference type="PROSITE" id="PS51755">
    <property type="entry name" value="OMPR_PHOB"/>
    <property type="match status" value="1"/>
</dbReference>
<dbReference type="InterPro" id="IPR016032">
    <property type="entry name" value="Sig_transdc_resp-reg_C-effctor"/>
</dbReference>
<feature type="DNA-binding region" description="OmpR/PhoB-type" evidence="3">
    <location>
        <begin position="3"/>
        <end position="102"/>
    </location>
</feature>
<sequence length="536" mass="61156">MVGIYFQIDDWILSVDENKLYRQDREVSVEPRLVNLLHFLAEHAGEVFCREELIEHVWDGAIVTDQVVTQSIFELRKLLKDGREEQTHYVVTVPKRGYKLVAQVESVPSEEFHHHVTPHHAIHSSPNHHHAELQNGGRQQDSHDVEAESESEQAMAFPAAPLTRAVCQNKIAQANQPSSKLNKRFKHNCLNALWVSLLIAAVAVFTYQQSNVRITQVIDSHLVEFKFVDEFNQDTQSVELADGIVQKLMSDITQVTPYRVKLDRVKFTSGNLPGKTITVRVANESGNQFLEVEYINNTSEKVLFSRQYPLSQPHLKAVLRQVSIDLMTALKVPDAEKKSQLLIAGLPNSSEALKLLIEANHYLNVSELDKFQHGVALLEETLKIEPQNNYVQAELLIAYYAQKSLEPTFQIDYSRMSNLIEELNESLVDAVEPVQPRIYEALALYEMLNNNLDKAHRHLTQAMEMRDSAMAYVLLGKYSELTGDLDRASEAYSEAFYIDTSMETYMLCENLLFYTNLKSLDHSLYRSVHPSVVHLL</sequence>
<evidence type="ECO:0000256" key="3">
    <source>
        <dbReference type="PROSITE-ProRule" id="PRU01091"/>
    </source>
</evidence>
<dbReference type="NCBIfam" id="NF007540">
    <property type="entry name" value="PRK10153.1"/>
    <property type="match status" value="1"/>
</dbReference>
<dbReference type="Pfam" id="PF00486">
    <property type="entry name" value="Trans_reg_C"/>
    <property type="match status" value="1"/>
</dbReference>
<dbReference type="InterPro" id="IPR019734">
    <property type="entry name" value="TPR_rpt"/>
</dbReference>
<gene>
    <name evidence="6" type="primary">cadC</name>
    <name evidence="6" type="ORF">EGH82_20445</name>
</gene>
<dbReference type="EMBL" id="RKIK01000098">
    <property type="protein sequence ID" value="ROV58020.1"/>
    <property type="molecule type" value="Genomic_DNA"/>
</dbReference>
<evidence type="ECO:0000313" key="6">
    <source>
        <dbReference type="EMBL" id="ROV58020.1"/>
    </source>
</evidence>
<feature type="compositionally biased region" description="Basic residues" evidence="4">
    <location>
        <begin position="115"/>
        <end position="128"/>
    </location>
</feature>
<evidence type="ECO:0000313" key="7">
    <source>
        <dbReference type="Proteomes" id="UP000278792"/>
    </source>
</evidence>
<dbReference type="SUPFAM" id="SSF48452">
    <property type="entry name" value="TPR-like"/>
    <property type="match status" value="1"/>
</dbReference>
<dbReference type="GO" id="GO:0006355">
    <property type="term" value="P:regulation of DNA-templated transcription"/>
    <property type="evidence" value="ECO:0007669"/>
    <property type="project" value="InterPro"/>
</dbReference>
<dbReference type="InterPro" id="IPR036388">
    <property type="entry name" value="WH-like_DNA-bd_sf"/>
</dbReference>
<feature type="repeat" description="TPR" evidence="2">
    <location>
        <begin position="469"/>
        <end position="502"/>
    </location>
</feature>
<organism evidence="6 7">
    <name type="scientific">Vibrio ponticus</name>
    <dbReference type="NCBI Taxonomy" id="265668"/>
    <lineage>
        <taxon>Bacteria</taxon>
        <taxon>Pseudomonadati</taxon>
        <taxon>Pseudomonadota</taxon>
        <taxon>Gammaproteobacteria</taxon>
        <taxon>Vibrionales</taxon>
        <taxon>Vibrionaceae</taxon>
        <taxon>Vibrio</taxon>
    </lineage>
</organism>